<accession>A0ABU0AVR5</accession>
<comment type="similarity">
    <text evidence="12">Belongs to the carbohydrate kinase PfkB family. Ribokinase subfamily.</text>
</comment>
<evidence type="ECO:0000256" key="7">
    <source>
        <dbReference type="ARBA" id="ARBA00022777"/>
    </source>
</evidence>
<dbReference type="HAMAP" id="MF_01987">
    <property type="entry name" value="Ribokinase"/>
    <property type="match status" value="1"/>
</dbReference>
<keyword evidence="10 12" id="KW-0630">Potassium</keyword>
<evidence type="ECO:0000256" key="6">
    <source>
        <dbReference type="ARBA" id="ARBA00022741"/>
    </source>
</evidence>
<protein>
    <recommendedName>
        <fullName evidence="3 12">Ribokinase</fullName>
        <shortName evidence="12">RK</shortName>
        <ecNumber evidence="2 12">2.7.1.15</ecNumber>
    </recommendedName>
</protein>
<feature type="binding site" evidence="12">
    <location>
        <begin position="11"/>
        <end position="13"/>
    </location>
    <ligand>
        <name>substrate</name>
    </ligand>
</feature>
<feature type="binding site" evidence="12">
    <location>
        <position position="183"/>
    </location>
    <ligand>
        <name>ATP</name>
        <dbReference type="ChEBI" id="CHEBI:30616"/>
    </ligand>
</feature>
<feature type="binding site" evidence="12">
    <location>
        <begin position="219"/>
        <end position="224"/>
    </location>
    <ligand>
        <name>ATP</name>
        <dbReference type="ChEBI" id="CHEBI:30616"/>
    </ligand>
</feature>
<feature type="binding site" evidence="12">
    <location>
        <position position="251"/>
    </location>
    <ligand>
        <name>substrate</name>
    </ligand>
</feature>
<feature type="binding site" evidence="12">
    <location>
        <position position="281"/>
    </location>
    <ligand>
        <name>K(+)</name>
        <dbReference type="ChEBI" id="CHEBI:29103"/>
    </ligand>
</feature>
<keyword evidence="11 12" id="KW-0119">Carbohydrate metabolism</keyword>
<feature type="binding site" evidence="12">
    <location>
        <position position="290"/>
    </location>
    <ligand>
        <name>K(+)</name>
        <dbReference type="ChEBI" id="CHEBI:29103"/>
    </ligand>
</feature>
<dbReference type="SUPFAM" id="SSF53613">
    <property type="entry name" value="Ribokinase-like"/>
    <property type="match status" value="1"/>
</dbReference>
<comment type="similarity">
    <text evidence="1">Belongs to the carbohydrate kinase pfkB family.</text>
</comment>
<dbReference type="Pfam" id="PF00294">
    <property type="entry name" value="PfkB"/>
    <property type="match status" value="1"/>
</dbReference>
<comment type="caution">
    <text evidence="12">Lacks conserved residue(s) required for the propagation of feature annotation.</text>
</comment>
<keyword evidence="8 12" id="KW-0067">ATP-binding</keyword>
<keyword evidence="9 12" id="KW-0460">Magnesium</keyword>
<evidence type="ECO:0000256" key="2">
    <source>
        <dbReference type="ARBA" id="ARBA00012035"/>
    </source>
</evidence>
<evidence type="ECO:0000256" key="11">
    <source>
        <dbReference type="ARBA" id="ARBA00023277"/>
    </source>
</evidence>
<feature type="binding site" evidence="12">
    <location>
        <position position="245"/>
    </location>
    <ligand>
        <name>K(+)</name>
        <dbReference type="ChEBI" id="CHEBI:29103"/>
    </ligand>
</feature>
<comment type="activity regulation">
    <text evidence="12">Activated by a monovalent cation that binds near, but not in, the active site. The most likely occupant of the site in vivo is potassium. Ion binding induces a conformational change that may alter substrate affinity.</text>
</comment>
<comment type="cofactor">
    <cofactor evidence="12">
        <name>Mg(2+)</name>
        <dbReference type="ChEBI" id="CHEBI:18420"/>
    </cofactor>
    <text evidence="12">Requires a divalent cation, most likely magnesium in vivo, as an electrophilic catalyst to aid phosphoryl group transfer. It is the chelate of the metal and the nucleotide that is the actual substrate.</text>
</comment>
<evidence type="ECO:0000256" key="10">
    <source>
        <dbReference type="ARBA" id="ARBA00022958"/>
    </source>
</evidence>
<feature type="binding site" evidence="12">
    <location>
        <position position="139"/>
    </location>
    <ligand>
        <name>substrate</name>
    </ligand>
</feature>
<keyword evidence="7 12" id="KW-0418">Kinase</keyword>
<evidence type="ECO:0000259" key="13">
    <source>
        <dbReference type="Pfam" id="PF00294"/>
    </source>
</evidence>
<keyword evidence="5 12" id="KW-0479">Metal-binding</keyword>
<reference evidence="14 15" key="1">
    <citation type="submission" date="2023-07" db="EMBL/GenBank/DDBJ databases">
        <title>Genomic Encyclopedia of Type Strains, Phase IV (KMG-IV): sequencing the most valuable type-strain genomes for metagenomic binning, comparative biology and taxonomic classification.</title>
        <authorList>
            <person name="Goeker M."/>
        </authorList>
    </citation>
    <scope>NUCLEOTIDE SEQUENCE [LARGE SCALE GENOMIC DNA]</scope>
    <source>
        <strain evidence="14 15">DSM 22616</strain>
    </source>
</reference>
<comment type="pathway">
    <text evidence="12">Carbohydrate metabolism; D-ribose degradation; D-ribose 5-phosphate from beta-D-ribopyranose: step 2/2.</text>
</comment>
<feature type="binding site" evidence="12">
    <location>
        <position position="284"/>
    </location>
    <ligand>
        <name>K(+)</name>
        <dbReference type="ChEBI" id="CHEBI:29103"/>
    </ligand>
</feature>
<evidence type="ECO:0000313" key="15">
    <source>
        <dbReference type="Proteomes" id="UP001236559"/>
    </source>
</evidence>
<feature type="binding site" evidence="12">
    <location>
        <begin position="39"/>
        <end position="43"/>
    </location>
    <ligand>
        <name>substrate</name>
    </ligand>
</feature>
<sequence>MKKIIVAGSINMDLVVRCHEIPKIGETVPGKEFLTIPGGKGANQAVAIAKLGGDCTFLGKVGKDIFGQKVLASMKESQIKIEEIKEEDCSTGVAIINVDDKGKNNIIYIEGANGKIDGPYIDSVKEVLDGASILVMQNEIPQDAINYLLKLAREKNVKTLLNPAPAREIPEEVISLIDIIVPNEYELERITGVQTQTEEGIKKAAQNLFDLGIKIIIVTLGERGVFLKTDKVEKFFTAYKAEVVDTTAAGDSFIGGFCNKFVENSDLDEAINYGQKTAAIAIGRLGAQTSIPSKEEVENFKIGG</sequence>
<dbReference type="Gene3D" id="3.40.1190.20">
    <property type="match status" value="1"/>
</dbReference>
<feature type="binding site" evidence="12">
    <location>
        <position position="247"/>
    </location>
    <ligand>
        <name>K(+)</name>
        <dbReference type="ChEBI" id="CHEBI:29103"/>
    </ligand>
</feature>
<evidence type="ECO:0000256" key="12">
    <source>
        <dbReference type="HAMAP-Rule" id="MF_01987"/>
    </source>
</evidence>
<evidence type="ECO:0000256" key="5">
    <source>
        <dbReference type="ARBA" id="ARBA00022723"/>
    </source>
</evidence>
<feature type="binding site" evidence="12">
    <location>
        <begin position="250"/>
        <end position="251"/>
    </location>
    <ligand>
        <name>ATP</name>
        <dbReference type="ChEBI" id="CHEBI:30616"/>
    </ligand>
</feature>
<evidence type="ECO:0000313" key="14">
    <source>
        <dbReference type="EMBL" id="MDQ0275356.1"/>
    </source>
</evidence>
<evidence type="ECO:0000256" key="9">
    <source>
        <dbReference type="ARBA" id="ARBA00022842"/>
    </source>
</evidence>
<dbReference type="EMBL" id="JAUSTN010000007">
    <property type="protein sequence ID" value="MDQ0275356.1"/>
    <property type="molecule type" value="Genomic_DNA"/>
</dbReference>
<feature type="binding site" evidence="12">
    <location>
        <position position="286"/>
    </location>
    <ligand>
        <name>K(+)</name>
        <dbReference type="ChEBI" id="CHEBI:29103"/>
    </ligand>
</feature>
<dbReference type="PRINTS" id="PR00990">
    <property type="entry name" value="RIBOKINASE"/>
</dbReference>
<evidence type="ECO:0000256" key="4">
    <source>
        <dbReference type="ARBA" id="ARBA00022679"/>
    </source>
</evidence>
<dbReference type="GO" id="GO:0004747">
    <property type="term" value="F:ribokinase activity"/>
    <property type="evidence" value="ECO:0007669"/>
    <property type="project" value="UniProtKB-EC"/>
</dbReference>
<dbReference type="PROSITE" id="PS00583">
    <property type="entry name" value="PFKB_KINASES_1"/>
    <property type="match status" value="1"/>
</dbReference>
<feature type="active site" description="Proton acceptor" evidence="12">
    <location>
        <position position="251"/>
    </location>
</feature>
<comment type="catalytic activity">
    <reaction evidence="12">
        <text>D-ribose + ATP = D-ribose 5-phosphate + ADP + H(+)</text>
        <dbReference type="Rhea" id="RHEA:13697"/>
        <dbReference type="ChEBI" id="CHEBI:15378"/>
        <dbReference type="ChEBI" id="CHEBI:30616"/>
        <dbReference type="ChEBI" id="CHEBI:47013"/>
        <dbReference type="ChEBI" id="CHEBI:78346"/>
        <dbReference type="ChEBI" id="CHEBI:456216"/>
        <dbReference type="EC" id="2.7.1.15"/>
    </reaction>
</comment>
<evidence type="ECO:0000256" key="8">
    <source>
        <dbReference type="ARBA" id="ARBA00022840"/>
    </source>
</evidence>
<organism evidence="14 15">
    <name type="scientific">Peptoniphilus koenoeneniae</name>
    <dbReference type="NCBI Taxonomy" id="507751"/>
    <lineage>
        <taxon>Bacteria</taxon>
        <taxon>Bacillati</taxon>
        <taxon>Bacillota</taxon>
        <taxon>Tissierellia</taxon>
        <taxon>Tissierellales</taxon>
        <taxon>Peptoniphilaceae</taxon>
        <taxon>Peptoniphilus</taxon>
    </lineage>
</organism>
<dbReference type="CDD" id="cd01174">
    <property type="entry name" value="ribokinase"/>
    <property type="match status" value="1"/>
</dbReference>
<evidence type="ECO:0000256" key="3">
    <source>
        <dbReference type="ARBA" id="ARBA00016943"/>
    </source>
</evidence>
<gene>
    <name evidence="12" type="primary">rbsK</name>
    <name evidence="14" type="ORF">J2S72_001383</name>
</gene>
<dbReference type="InterPro" id="IPR002139">
    <property type="entry name" value="Ribo/fructo_kinase"/>
</dbReference>
<dbReference type="PANTHER" id="PTHR10584">
    <property type="entry name" value="SUGAR KINASE"/>
    <property type="match status" value="1"/>
</dbReference>
<dbReference type="PANTHER" id="PTHR10584:SF166">
    <property type="entry name" value="RIBOKINASE"/>
    <property type="match status" value="1"/>
</dbReference>
<comment type="function">
    <text evidence="12">Catalyzes the phosphorylation of ribose at O-5 in a reaction requiring ATP and magnesium. The resulting D-ribose-5-phosphate can then be used either for sythesis of nucleotides, histidine, and tryptophan, or as a component of the pentose phosphate pathway.</text>
</comment>
<dbReference type="Proteomes" id="UP001236559">
    <property type="component" value="Unassembled WGS sequence"/>
</dbReference>
<feature type="domain" description="Carbohydrate kinase PfkB" evidence="13">
    <location>
        <begin position="1"/>
        <end position="293"/>
    </location>
</feature>
<dbReference type="NCBIfam" id="TIGR02152">
    <property type="entry name" value="D_ribokin_bact"/>
    <property type="match status" value="1"/>
</dbReference>
<name>A0ABU0AVR5_9FIRM</name>
<dbReference type="EC" id="2.7.1.15" evidence="2 12"/>
<comment type="subunit">
    <text evidence="12">Homodimer.</text>
</comment>
<keyword evidence="6 12" id="KW-0547">Nucleotide-binding</keyword>
<dbReference type="InterPro" id="IPR011877">
    <property type="entry name" value="Ribokinase"/>
</dbReference>
<dbReference type="InterPro" id="IPR002173">
    <property type="entry name" value="Carboh/pur_kinase_PfkB_CS"/>
</dbReference>
<keyword evidence="12" id="KW-0963">Cytoplasm</keyword>
<proteinExistence type="inferred from homology"/>
<comment type="subcellular location">
    <subcellularLocation>
        <location evidence="12">Cytoplasm</location>
    </subcellularLocation>
</comment>
<dbReference type="RefSeq" id="WP_023054981.1">
    <property type="nucleotide sequence ID" value="NZ_JAUSTN010000007.1"/>
</dbReference>
<evidence type="ECO:0000256" key="1">
    <source>
        <dbReference type="ARBA" id="ARBA00005380"/>
    </source>
</evidence>
<keyword evidence="15" id="KW-1185">Reference proteome</keyword>
<keyword evidence="4 12" id="KW-0808">Transferase</keyword>
<comment type="caution">
    <text evidence="14">The sequence shown here is derived from an EMBL/GenBank/DDBJ whole genome shotgun (WGS) entry which is preliminary data.</text>
</comment>
<dbReference type="InterPro" id="IPR029056">
    <property type="entry name" value="Ribokinase-like"/>
</dbReference>
<dbReference type="InterPro" id="IPR011611">
    <property type="entry name" value="PfkB_dom"/>
</dbReference>